<dbReference type="RefSeq" id="XP_062650482.1">
    <property type="nucleotide sequence ID" value="XM_062791995.1"/>
</dbReference>
<dbReference type="GeneID" id="87828764"/>
<dbReference type="AlphaFoldDB" id="A0AAN6Z686"/>
<evidence type="ECO:0000313" key="2">
    <source>
        <dbReference type="Proteomes" id="UP001302602"/>
    </source>
</evidence>
<name>A0AAN6Z686_9PEZI</name>
<evidence type="ECO:0000313" key="1">
    <source>
        <dbReference type="EMBL" id="KAK4126711.1"/>
    </source>
</evidence>
<proteinExistence type="predicted"/>
<sequence>MRALTCKRDLCTTAAAGTVQLTSNSKVNEDSILAVQVFDQKKFKKKDQGFLGVINIRIGDVIELVPEADGTVNPTPWLWHDDSFHPS</sequence>
<reference evidence="1" key="1">
    <citation type="journal article" date="2023" name="Mol. Phylogenet. Evol.">
        <title>Genome-scale phylogeny and comparative genomics of the fungal order Sordariales.</title>
        <authorList>
            <person name="Hensen N."/>
            <person name="Bonometti L."/>
            <person name="Westerberg I."/>
            <person name="Brannstrom I.O."/>
            <person name="Guillou S."/>
            <person name="Cros-Aarteil S."/>
            <person name="Calhoun S."/>
            <person name="Haridas S."/>
            <person name="Kuo A."/>
            <person name="Mondo S."/>
            <person name="Pangilinan J."/>
            <person name="Riley R."/>
            <person name="LaButti K."/>
            <person name="Andreopoulos B."/>
            <person name="Lipzen A."/>
            <person name="Chen C."/>
            <person name="Yan M."/>
            <person name="Daum C."/>
            <person name="Ng V."/>
            <person name="Clum A."/>
            <person name="Steindorff A."/>
            <person name="Ohm R.A."/>
            <person name="Martin F."/>
            <person name="Silar P."/>
            <person name="Natvig D.O."/>
            <person name="Lalanne C."/>
            <person name="Gautier V."/>
            <person name="Ament-Velasquez S.L."/>
            <person name="Kruys A."/>
            <person name="Hutchinson M.I."/>
            <person name="Powell A.J."/>
            <person name="Barry K."/>
            <person name="Miller A.N."/>
            <person name="Grigoriev I.V."/>
            <person name="Debuchy R."/>
            <person name="Gladieux P."/>
            <person name="Hiltunen Thoren M."/>
            <person name="Johannesson H."/>
        </authorList>
    </citation>
    <scope>NUCLEOTIDE SEQUENCE</scope>
    <source>
        <strain evidence="1">CBS 731.68</strain>
    </source>
</reference>
<protein>
    <submittedName>
        <fullName evidence="1">Uncharacterized protein</fullName>
    </submittedName>
</protein>
<accession>A0AAN6Z686</accession>
<dbReference type="EMBL" id="MU853224">
    <property type="protein sequence ID" value="KAK4126711.1"/>
    <property type="molecule type" value="Genomic_DNA"/>
</dbReference>
<keyword evidence="2" id="KW-1185">Reference proteome</keyword>
<gene>
    <name evidence="1" type="ORF">N657DRAFT_640576</name>
</gene>
<reference evidence="1" key="2">
    <citation type="submission" date="2023-05" db="EMBL/GenBank/DDBJ databases">
        <authorList>
            <consortium name="Lawrence Berkeley National Laboratory"/>
            <person name="Steindorff A."/>
            <person name="Hensen N."/>
            <person name="Bonometti L."/>
            <person name="Westerberg I."/>
            <person name="Brannstrom I.O."/>
            <person name="Guillou S."/>
            <person name="Cros-Aarteil S."/>
            <person name="Calhoun S."/>
            <person name="Haridas S."/>
            <person name="Kuo A."/>
            <person name="Mondo S."/>
            <person name="Pangilinan J."/>
            <person name="Riley R."/>
            <person name="Labutti K."/>
            <person name="Andreopoulos B."/>
            <person name="Lipzen A."/>
            <person name="Chen C."/>
            <person name="Yanf M."/>
            <person name="Daum C."/>
            <person name="Ng V."/>
            <person name="Clum A."/>
            <person name="Ohm R."/>
            <person name="Martin F."/>
            <person name="Silar P."/>
            <person name="Natvig D."/>
            <person name="Lalanne C."/>
            <person name="Gautier V."/>
            <person name="Ament-Velasquez S.L."/>
            <person name="Kruys A."/>
            <person name="Hutchinson M.I."/>
            <person name="Powell A.J."/>
            <person name="Barry K."/>
            <person name="Miller A.N."/>
            <person name="Grigoriev I.V."/>
            <person name="Debuchy R."/>
            <person name="Gladieux P."/>
            <person name="Thoren M.H."/>
            <person name="Johannesson H."/>
        </authorList>
    </citation>
    <scope>NUCLEOTIDE SEQUENCE</scope>
    <source>
        <strain evidence="1">CBS 731.68</strain>
    </source>
</reference>
<dbReference type="Proteomes" id="UP001302602">
    <property type="component" value="Unassembled WGS sequence"/>
</dbReference>
<organism evidence="1 2">
    <name type="scientific">Parathielavia appendiculata</name>
    <dbReference type="NCBI Taxonomy" id="2587402"/>
    <lineage>
        <taxon>Eukaryota</taxon>
        <taxon>Fungi</taxon>
        <taxon>Dikarya</taxon>
        <taxon>Ascomycota</taxon>
        <taxon>Pezizomycotina</taxon>
        <taxon>Sordariomycetes</taxon>
        <taxon>Sordariomycetidae</taxon>
        <taxon>Sordariales</taxon>
        <taxon>Chaetomiaceae</taxon>
        <taxon>Parathielavia</taxon>
    </lineage>
</organism>
<comment type="caution">
    <text evidence="1">The sequence shown here is derived from an EMBL/GenBank/DDBJ whole genome shotgun (WGS) entry which is preliminary data.</text>
</comment>